<name>A0ABN2QJI1_9PSEU</name>
<dbReference type="SFLD" id="SFLDG01123">
    <property type="entry name" value="methyltransferase_(Class_B)"/>
    <property type="match status" value="1"/>
</dbReference>
<evidence type="ECO:0000256" key="4">
    <source>
        <dbReference type="ARBA" id="ARBA00023004"/>
    </source>
</evidence>
<keyword evidence="2" id="KW-0949">S-adenosyl-L-methionine</keyword>
<evidence type="ECO:0000256" key="1">
    <source>
        <dbReference type="ARBA" id="ARBA00001966"/>
    </source>
</evidence>
<feature type="domain" description="Radical SAM core" evidence="7">
    <location>
        <begin position="197"/>
        <end position="438"/>
    </location>
</feature>
<dbReference type="Pfam" id="PF04055">
    <property type="entry name" value="Radical_SAM"/>
    <property type="match status" value="1"/>
</dbReference>
<keyword evidence="4" id="KW-0408">Iron</keyword>
<dbReference type="SFLD" id="SFLDG01082">
    <property type="entry name" value="B12-binding_domain_containing"/>
    <property type="match status" value="1"/>
</dbReference>
<dbReference type="PROSITE" id="PS51332">
    <property type="entry name" value="B12_BINDING"/>
    <property type="match status" value="1"/>
</dbReference>
<dbReference type="RefSeq" id="WP_344416708.1">
    <property type="nucleotide sequence ID" value="NZ_BAAANN010000008.1"/>
</dbReference>
<proteinExistence type="predicted"/>
<dbReference type="Proteomes" id="UP001501116">
    <property type="component" value="Unassembled WGS sequence"/>
</dbReference>
<dbReference type="InterPro" id="IPR034466">
    <property type="entry name" value="Methyltransferase_Class_B"/>
</dbReference>
<dbReference type="InterPro" id="IPR058240">
    <property type="entry name" value="rSAM_sf"/>
</dbReference>
<evidence type="ECO:0000259" key="7">
    <source>
        <dbReference type="PROSITE" id="PS51918"/>
    </source>
</evidence>
<keyword evidence="9" id="KW-1185">Reference proteome</keyword>
<evidence type="ECO:0000313" key="8">
    <source>
        <dbReference type="EMBL" id="GAA1953651.1"/>
    </source>
</evidence>
<gene>
    <name evidence="8" type="ORF">GCM10009754_23600</name>
</gene>
<dbReference type="Pfam" id="PF02310">
    <property type="entry name" value="B12-binding"/>
    <property type="match status" value="1"/>
</dbReference>
<dbReference type="Gene3D" id="3.40.50.280">
    <property type="entry name" value="Cobalamin-binding domain"/>
    <property type="match status" value="1"/>
</dbReference>
<evidence type="ECO:0000313" key="9">
    <source>
        <dbReference type="Proteomes" id="UP001501116"/>
    </source>
</evidence>
<evidence type="ECO:0000256" key="5">
    <source>
        <dbReference type="ARBA" id="ARBA00023014"/>
    </source>
</evidence>
<dbReference type="Gene3D" id="3.80.30.20">
    <property type="entry name" value="tm_1862 like domain"/>
    <property type="match status" value="1"/>
</dbReference>
<organism evidence="8 9">
    <name type="scientific">Amycolatopsis minnesotensis</name>
    <dbReference type="NCBI Taxonomy" id="337894"/>
    <lineage>
        <taxon>Bacteria</taxon>
        <taxon>Bacillati</taxon>
        <taxon>Actinomycetota</taxon>
        <taxon>Actinomycetes</taxon>
        <taxon>Pseudonocardiales</taxon>
        <taxon>Pseudonocardiaceae</taxon>
        <taxon>Amycolatopsis</taxon>
    </lineage>
</organism>
<dbReference type="SFLD" id="SFLDF00436">
    <property type="entry name" value="pactamycin_C-methyltransferase"/>
    <property type="match status" value="1"/>
</dbReference>
<evidence type="ECO:0000256" key="3">
    <source>
        <dbReference type="ARBA" id="ARBA00022723"/>
    </source>
</evidence>
<dbReference type="SUPFAM" id="SSF102114">
    <property type="entry name" value="Radical SAM enzymes"/>
    <property type="match status" value="1"/>
</dbReference>
<keyword evidence="5" id="KW-0411">Iron-sulfur</keyword>
<evidence type="ECO:0000256" key="2">
    <source>
        <dbReference type="ARBA" id="ARBA00022691"/>
    </source>
</evidence>
<dbReference type="InterPro" id="IPR051198">
    <property type="entry name" value="BchE-like"/>
</dbReference>
<protein>
    <submittedName>
        <fullName evidence="8">Uncharacterized protein</fullName>
    </submittedName>
</protein>
<dbReference type="InterPro" id="IPR006158">
    <property type="entry name" value="Cobalamin-bd"/>
</dbReference>
<evidence type="ECO:0000259" key="6">
    <source>
        <dbReference type="PROSITE" id="PS51332"/>
    </source>
</evidence>
<keyword evidence="3" id="KW-0479">Metal-binding</keyword>
<dbReference type="PANTHER" id="PTHR43409">
    <property type="entry name" value="ANAEROBIC MAGNESIUM-PROTOPORPHYRIN IX MONOMETHYL ESTER CYCLASE-RELATED"/>
    <property type="match status" value="1"/>
</dbReference>
<dbReference type="EMBL" id="BAAANN010000008">
    <property type="protein sequence ID" value="GAA1953651.1"/>
    <property type="molecule type" value="Genomic_DNA"/>
</dbReference>
<dbReference type="SFLD" id="SFLDF00317">
    <property type="entry name" value="thioacetal_methlytransferase"/>
    <property type="match status" value="1"/>
</dbReference>
<reference evidence="8 9" key="1">
    <citation type="journal article" date="2019" name="Int. J. Syst. Evol. Microbiol.">
        <title>The Global Catalogue of Microorganisms (GCM) 10K type strain sequencing project: providing services to taxonomists for standard genome sequencing and annotation.</title>
        <authorList>
            <consortium name="The Broad Institute Genomics Platform"/>
            <consortium name="The Broad Institute Genome Sequencing Center for Infectious Disease"/>
            <person name="Wu L."/>
            <person name="Ma J."/>
        </authorList>
    </citation>
    <scope>NUCLEOTIDE SEQUENCE [LARGE SCALE GENOMIC DNA]</scope>
    <source>
        <strain evidence="8 9">JCM 14545</strain>
    </source>
</reference>
<dbReference type="CDD" id="cd01335">
    <property type="entry name" value="Radical_SAM"/>
    <property type="match status" value="1"/>
</dbReference>
<feature type="domain" description="B12-binding" evidence="6">
    <location>
        <begin position="6"/>
        <end position="148"/>
    </location>
</feature>
<comment type="cofactor">
    <cofactor evidence="1">
        <name>[4Fe-4S] cluster</name>
        <dbReference type="ChEBI" id="CHEBI:49883"/>
    </cofactor>
</comment>
<dbReference type="NCBIfam" id="NF033712">
    <property type="entry name" value="B12_rSAM_KedN5"/>
    <property type="match status" value="1"/>
</dbReference>
<dbReference type="InterPro" id="IPR023404">
    <property type="entry name" value="rSAM_horseshoe"/>
</dbReference>
<accession>A0ABN2QJI1</accession>
<dbReference type="SFLD" id="SFLDS00029">
    <property type="entry name" value="Radical_SAM"/>
    <property type="match status" value="1"/>
</dbReference>
<dbReference type="PROSITE" id="PS51918">
    <property type="entry name" value="RADICAL_SAM"/>
    <property type="match status" value="1"/>
</dbReference>
<dbReference type="InterPro" id="IPR007197">
    <property type="entry name" value="rSAM"/>
</dbReference>
<comment type="caution">
    <text evidence="8">The sequence shown here is derived from an EMBL/GenBank/DDBJ whole genome shotgun (WGS) entry which is preliminary data.</text>
</comment>
<sequence length="656" mass="73461">MAREKLSVYLVQQSVWDSPLESMPLAMGYLKSTAMADDRISREMDIRIKNFRGGRTLSTIAGELFRDGVPDVLAFSVLGWNYRSFGSLAETFKQLNPNGWVVFGGTHVAHQGDRVFRMFPEVDVVVDGEGEVVFADILRAYLDGTAPTALGGITGLSFADEDGKLVKNPDRDRIEDLDEIPSPFLTGAIEMTDDEGRFKYDVAIMETNRGCPYKCAFCYWGGAIGQKVRTFSRERLREELELFAKLHVHTIVLCDANFGMLPSDVAFIDDLIELREQYGFPRAVETSWAKNKSKNFYEIVKKMKLAGMRSSFTLALQTLDDETLSLMNRKNMKVNAWEDLTEWLGKEGLDLYAELIWGAPGETVESFMDGYDRLTRRVSRIACYPMLMLPNTDYTEKKAEHGIISVRGDHDDFEYMLANNTVSFAQNQQMQRFLYWARVMAEMCVLRFTWIGLRELGGISQSQALQSIGEFIETSPDPAAAPLRGALESAIGGTGDLGSGVGHFFTDEESRRLLRDWWRLAIRPRLPEDKLAVLDEIFRYDLLTHPIYLPDPASTPPVVELRGETYYVVREVPLAFDVPTIIEALRADGQPDLAPAPTTLNLYYRTGSENAVNSTNHEVIIHYMGMPEAEALASAATDSVDAQPVAVLTGEHGGCS</sequence>
<dbReference type="SMART" id="SM00729">
    <property type="entry name" value="Elp3"/>
    <property type="match status" value="1"/>
</dbReference>
<dbReference type="InterPro" id="IPR006638">
    <property type="entry name" value="Elp3/MiaA/NifB-like_rSAM"/>
</dbReference>